<evidence type="ECO:0000256" key="10">
    <source>
        <dbReference type="ARBA" id="ARBA00023049"/>
    </source>
</evidence>
<reference evidence="14" key="1">
    <citation type="journal article" date="2014" name="Front. Microbiol.">
        <title>High frequency of phylogenetically diverse reductive dehalogenase-homologous genes in deep subseafloor sedimentary metagenomes.</title>
        <authorList>
            <person name="Kawai M."/>
            <person name="Futagami T."/>
            <person name="Toyoda A."/>
            <person name="Takaki Y."/>
            <person name="Nishi S."/>
            <person name="Hori S."/>
            <person name="Arai W."/>
            <person name="Tsubouchi T."/>
            <person name="Morono Y."/>
            <person name="Uchiyama I."/>
            <person name="Ito T."/>
            <person name="Fujiyama A."/>
            <person name="Inagaki F."/>
            <person name="Takami H."/>
        </authorList>
    </citation>
    <scope>NUCLEOTIDE SEQUENCE</scope>
    <source>
        <strain evidence="14">Expedition CK06-06</strain>
    </source>
</reference>
<feature type="non-terminal residue" evidence="14">
    <location>
        <position position="1"/>
    </location>
</feature>
<keyword evidence="8" id="KW-0862">Zinc</keyword>
<dbReference type="GO" id="GO:0071586">
    <property type="term" value="P:CAAX-box protein processing"/>
    <property type="evidence" value="ECO:0007669"/>
    <property type="project" value="InterPro"/>
</dbReference>
<organism evidence="14">
    <name type="scientific">marine sediment metagenome</name>
    <dbReference type="NCBI Taxonomy" id="412755"/>
    <lineage>
        <taxon>unclassified sequences</taxon>
        <taxon>metagenomes</taxon>
        <taxon>ecological metagenomes</taxon>
    </lineage>
</organism>
<evidence type="ECO:0000256" key="6">
    <source>
        <dbReference type="ARBA" id="ARBA00022801"/>
    </source>
</evidence>
<gene>
    <name evidence="14" type="ORF">S12H4_46609</name>
</gene>
<keyword evidence="3" id="KW-0645">Protease</keyword>
<comment type="caution">
    <text evidence="14">The sequence shown here is derived from an EMBL/GenBank/DDBJ whole genome shotgun (WGS) entry which is preliminary data.</text>
</comment>
<feature type="domain" description="Peptidase M48" evidence="13">
    <location>
        <begin position="29"/>
        <end position="230"/>
    </location>
</feature>
<dbReference type="PANTHER" id="PTHR10120">
    <property type="entry name" value="CAAX PRENYL PROTEASE 1"/>
    <property type="match status" value="1"/>
</dbReference>
<keyword evidence="11 12" id="KW-0472">Membrane</keyword>
<proteinExistence type="predicted"/>
<feature type="transmembrane region" description="Helical" evidence="12">
    <location>
        <begin position="143"/>
        <end position="163"/>
    </location>
</feature>
<evidence type="ECO:0000256" key="1">
    <source>
        <dbReference type="ARBA" id="ARBA00001947"/>
    </source>
</evidence>
<evidence type="ECO:0000256" key="12">
    <source>
        <dbReference type="SAM" id="Phobius"/>
    </source>
</evidence>
<keyword evidence="10" id="KW-0482">Metalloprotease</keyword>
<dbReference type="Gene3D" id="3.30.2010.10">
    <property type="entry name" value="Metalloproteases ('zincins'), catalytic domain"/>
    <property type="match status" value="1"/>
</dbReference>
<name>X1UW95_9ZZZZ</name>
<evidence type="ECO:0000256" key="11">
    <source>
        <dbReference type="ARBA" id="ARBA00023136"/>
    </source>
</evidence>
<dbReference type="GO" id="GO:0004222">
    <property type="term" value="F:metalloendopeptidase activity"/>
    <property type="evidence" value="ECO:0007669"/>
    <property type="project" value="InterPro"/>
</dbReference>
<keyword evidence="4 12" id="KW-0812">Transmembrane</keyword>
<sequence length="231" mass="26417">ILFTAFQLVMIVLYPKVIAPLFNKFTLLEEGSLKEKVEALADRLGFKTRGIFVMDGSKRSRHSNAYFSGLGRVKRIVLFDTLIRSLEEDQVAGVLAHEIGHEKLGHILKRLALSVSSGLLGFWLLSLLLNYSPFFEAFGFSGTSPQAVLVLVMFVSGPFTFYLKPLFSWWSRRHEYQADHFVKSRTRYGKAFQTALKRLSKDNLSNPVPHPLYSFYHYSHPTTLERIRALN</sequence>
<dbReference type="InterPro" id="IPR027057">
    <property type="entry name" value="CAXX_Prtase_1"/>
</dbReference>
<evidence type="ECO:0000313" key="14">
    <source>
        <dbReference type="EMBL" id="GAJ04161.1"/>
    </source>
</evidence>
<evidence type="ECO:0000256" key="3">
    <source>
        <dbReference type="ARBA" id="ARBA00022670"/>
    </source>
</evidence>
<comment type="cofactor">
    <cofactor evidence="1">
        <name>Zn(2+)</name>
        <dbReference type="ChEBI" id="CHEBI:29105"/>
    </cofactor>
</comment>
<dbReference type="GO" id="GO:0046872">
    <property type="term" value="F:metal ion binding"/>
    <property type="evidence" value="ECO:0007669"/>
    <property type="project" value="UniProtKB-KW"/>
</dbReference>
<protein>
    <recommendedName>
        <fullName evidence="13">Peptidase M48 domain-containing protein</fullName>
    </recommendedName>
</protein>
<keyword evidence="7" id="KW-0256">Endoplasmic reticulum</keyword>
<accession>X1UW95</accession>
<dbReference type="CDD" id="cd07343">
    <property type="entry name" value="M48A_Zmpste24p_like"/>
    <property type="match status" value="1"/>
</dbReference>
<keyword evidence="5" id="KW-0479">Metal-binding</keyword>
<keyword evidence="6" id="KW-0378">Hydrolase</keyword>
<evidence type="ECO:0000256" key="9">
    <source>
        <dbReference type="ARBA" id="ARBA00022989"/>
    </source>
</evidence>
<comment type="subcellular location">
    <subcellularLocation>
        <location evidence="2">Endoplasmic reticulum membrane</location>
        <topology evidence="2">Multi-pass membrane protein</topology>
    </subcellularLocation>
</comment>
<feature type="transmembrane region" description="Helical" evidence="12">
    <location>
        <begin position="111"/>
        <end position="131"/>
    </location>
</feature>
<evidence type="ECO:0000256" key="5">
    <source>
        <dbReference type="ARBA" id="ARBA00022723"/>
    </source>
</evidence>
<dbReference type="AlphaFoldDB" id="X1UW95"/>
<dbReference type="GO" id="GO:0005789">
    <property type="term" value="C:endoplasmic reticulum membrane"/>
    <property type="evidence" value="ECO:0007669"/>
    <property type="project" value="UniProtKB-SubCell"/>
</dbReference>
<evidence type="ECO:0000256" key="7">
    <source>
        <dbReference type="ARBA" id="ARBA00022824"/>
    </source>
</evidence>
<dbReference type="Pfam" id="PF01435">
    <property type="entry name" value="Peptidase_M48"/>
    <property type="match status" value="1"/>
</dbReference>
<dbReference type="InterPro" id="IPR001915">
    <property type="entry name" value="Peptidase_M48"/>
</dbReference>
<evidence type="ECO:0000259" key="13">
    <source>
        <dbReference type="Pfam" id="PF01435"/>
    </source>
</evidence>
<dbReference type="FunFam" id="3.30.2010.10:FF:000002">
    <property type="entry name" value="CAAX prenyl protease"/>
    <property type="match status" value="1"/>
</dbReference>
<dbReference type="EMBL" id="BARW01028939">
    <property type="protein sequence ID" value="GAJ04161.1"/>
    <property type="molecule type" value="Genomic_DNA"/>
</dbReference>
<evidence type="ECO:0000256" key="4">
    <source>
        <dbReference type="ARBA" id="ARBA00022692"/>
    </source>
</evidence>
<evidence type="ECO:0000256" key="2">
    <source>
        <dbReference type="ARBA" id="ARBA00004477"/>
    </source>
</evidence>
<keyword evidence="9 12" id="KW-1133">Transmembrane helix</keyword>
<evidence type="ECO:0000256" key="8">
    <source>
        <dbReference type="ARBA" id="ARBA00022833"/>
    </source>
</evidence>